<keyword evidence="1" id="KW-0472">Membrane</keyword>
<name>A0A1G1XA77_9BACT</name>
<evidence type="ECO:0000313" key="2">
    <source>
        <dbReference type="EMBL" id="OGY36771.1"/>
    </source>
</evidence>
<reference evidence="2 3" key="1">
    <citation type="journal article" date="2016" name="Nat. Commun.">
        <title>Thousands of microbial genomes shed light on interconnected biogeochemical processes in an aquifer system.</title>
        <authorList>
            <person name="Anantharaman K."/>
            <person name="Brown C.T."/>
            <person name="Hug L.A."/>
            <person name="Sharon I."/>
            <person name="Castelle C.J."/>
            <person name="Probst A.J."/>
            <person name="Thomas B.C."/>
            <person name="Singh A."/>
            <person name="Wilkins M.J."/>
            <person name="Karaoz U."/>
            <person name="Brodie E.L."/>
            <person name="Williams K.H."/>
            <person name="Hubbard S.S."/>
            <person name="Banfield J.F."/>
        </authorList>
    </citation>
    <scope>NUCLEOTIDE SEQUENCE [LARGE SCALE GENOMIC DNA]</scope>
</reference>
<dbReference type="SUPFAM" id="SSF49464">
    <property type="entry name" value="Carboxypeptidase regulatory domain-like"/>
    <property type="match status" value="1"/>
</dbReference>
<comment type="caution">
    <text evidence="2">The sequence shown here is derived from an EMBL/GenBank/DDBJ whole genome shotgun (WGS) entry which is preliminary data.</text>
</comment>
<evidence type="ECO:0008006" key="4">
    <source>
        <dbReference type="Google" id="ProtNLM"/>
    </source>
</evidence>
<sequence>MMPTWKRVQRGCPIESGMTSNGFTLIEVVIASFILGTIVVGIFSLMTLTLKASHDGQRRIVATGLANEKMEMIRNLPYASVGTVGGIPAGSIAQTEQVDRNSQTYTVTTDIRYIDDPYDGTATSSPLDTVNTDYKQARVEVTWDSTITNRSVLLIAQIAPNGIEGGDSLGTLVFQALNAAGSGVSRAVVRLVNDSVSPAINLTTYASIDGQVVIPGLPISAGTYQLTVSGEGYTTEQTYPSSADFTPDVDHSQLTTIAGAVTNKTFAIDRTSKLTINTVDQDSAPIGDVAYSIIGTKKIGTDALAAPVYLFSHQDSTDAAGTASYQDMTWDSYSFSIDGAITGYDIQDTSLPVPMTINPGSDVTLTVTLVPHTPISLHATVLDSAGLPVPDASVQVVGSAYDQTLQTGATGQVFFSDLPSNEDYAVTVTASGYQLFTGTATVIDTTQYVVNLAGA</sequence>
<keyword evidence="1" id="KW-0812">Transmembrane</keyword>
<dbReference type="Proteomes" id="UP000177941">
    <property type="component" value="Unassembled WGS sequence"/>
</dbReference>
<dbReference type="InterPro" id="IPR012902">
    <property type="entry name" value="N_methyl_site"/>
</dbReference>
<organism evidence="2 3">
    <name type="scientific">Candidatus Andersenbacteria bacterium RIFCSPHIGHO2_12_FULL_45_11b</name>
    <dbReference type="NCBI Taxonomy" id="1797282"/>
    <lineage>
        <taxon>Bacteria</taxon>
        <taxon>Candidatus Anderseniibacteriota</taxon>
    </lineage>
</organism>
<dbReference type="Gene3D" id="2.60.40.1120">
    <property type="entry name" value="Carboxypeptidase-like, regulatory domain"/>
    <property type="match status" value="1"/>
</dbReference>
<accession>A0A1G1XA77</accession>
<keyword evidence="1" id="KW-1133">Transmembrane helix</keyword>
<evidence type="ECO:0000313" key="3">
    <source>
        <dbReference type="Proteomes" id="UP000177941"/>
    </source>
</evidence>
<dbReference type="NCBIfam" id="TIGR02532">
    <property type="entry name" value="IV_pilin_GFxxxE"/>
    <property type="match status" value="1"/>
</dbReference>
<dbReference type="InterPro" id="IPR008969">
    <property type="entry name" value="CarboxyPept-like_regulatory"/>
</dbReference>
<dbReference type="Pfam" id="PF13620">
    <property type="entry name" value="CarboxypepD_reg"/>
    <property type="match status" value="1"/>
</dbReference>
<dbReference type="AlphaFoldDB" id="A0A1G1XA77"/>
<protein>
    <recommendedName>
        <fullName evidence="4">Prepilin-type N-terminal cleavage/methylation domain-containing protein</fullName>
    </recommendedName>
</protein>
<proteinExistence type="predicted"/>
<dbReference type="EMBL" id="MHHS01000029">
    <property type="protein sequence ID" value="OGY36771.1"/>
    <property type="molecule type" value="Genomic_DNA"/>
</dbReference>
<gene>
    <name evidence="2" type="ORF">A3E36_03715</name>
</gene>
<feature type="transmembrane region" description="Helical" evidence="1">
    <location>
        <begin position="28"/>
        <end position="50"/>
    </location>
</feature>
<evidence type="ECO:0000256" key="1">
    <source>
        <dbReference type="SAM" id="Phobius"/>
    </source>
</evidence>